<keyword evidence="3" id="KW-1185">Reference proteome</keyword>
<organism evidence="2 3">
    <name type="scientific">Dryococelus australis</name>
    <dbReference type="NCBI Taxonomy" id="614101"/>
    <lineage>
        <taxon>Eukaryota</taxon>
        <taxon>Metazoa</taxon>
        <taxon>Ecdysozoa</taxon>
        <taxon>Arthropoda</taxon>
        <taxon>Hexapoda</taxon>
        <taxon>Insecta</taxon>
        <taxon>Pterygota</taxon>
        <taxon>Neoptera</taxon>
        <taxon>Polyneoptera</taxon>
        <taxon>Phasmatodea</taxon>
        <taxon>Verophasmatodea</taxon>
        <taxon>Anareolatae</taxon>
        <taxon>Phasmatidae</taxon>
        <taxon>Eurycanthinae</taxon>
        <taxon>Dryococelus</taxon>
    </lineage>
</organism>
<feature type="region of interest" description="Disordered" evidence="1">
    <location>
        <begin position="63"/>
        <end position="92"/>
    </location>
</feature>
<comment type="caution">
    <text evidence="2">The sequence shown here is derived from an EMBL/GenBank/DDBJ whole genome shotgun (WGS) entry which is preliminary data.</text>
</comment>
<dbReference type="EMBL" id="JARBHB010000013">
    <property type="protein sequence ID" value="KAJ8870220.1"/>
    <property type="molecule type" value="Genomic_DNA"/>
</dbReference>
<reference evidence="2 3" key="1">
    <citation type="submission" date="2023-02" db="EMBL/GenBank/DDBJ databases">
        <title>LHISI_Scaffold_Assembly.</title>
        <authorList>
            <person name="Stuart O.P."/>
            <person name="Cleave R."/>
            <person name="Magrath M.J.L."/>
            <person name="Mikheyev A.S."/>
        </authorList>
    </citation>
    <scope>NUCLEOTIDE SEQUENCE [LARGE SCALE GENOMIC DNA]</scope>
    <source>
        <strain evidence="2">Daus_M_001</strain>
        <tissue evidence="2">Leg muscle</tissue>
    </source>
</reference>
<proteinExistence type="predicted"/>
<dbReference type="Proteomes" id="UP001159363">
    <property type="component" value="Chromosome 12"/>
</dbReference>
<name>A0ABQ9GCT8_9NEOP</name>
<accession>A0ABQ9GCT8</accession>
<evidence type="ECO:0000256" key="1">
    <source>
        <dbReference type="SAM" id="MobiDB-lite"/>
    </source>
</evidence>
<evidence type="ECO:0000313" key="2">
    <source>
        <dbReference type="EMBL" id="KAJ8870220.1"/>
    </source>
</evidence>
<protein>
    <submittedName>
        <fullName evidence="2">Uncharacterized protein</fullName>
    </submittedName>
</protein>
<gene>
    <name evidence="2" type="ORF">PR048_029237</name>
</gene>
<evidence type="ECO:0000313" key="3">
    <source>
        <dbReference type="Proteomes" id="UP001159363"/>
    </source>
</evidence>
<sequence>MSVRQKNTAVRSEGRRIPSNTIAKCDEEAKQQRYAFTVNQATARAADCSGVSQTLIKKIRKEQKELDNSGEGGSLHSPEEGGRGGLVVRPLAPPPTIKANGVRFLAGLPSDDAAGRRVFSGISLFIRPCIQALPHSHIASPSSALNTTMLRAAQISLTQCTEDKNLSGPVYLEFFFFTFETEKRGSDKGDIATGIKCAITCTLSCSFLVVSWWKSVFVAYHCPQDRIYRKQVFPSIARSSTGCWDGLFDLRGHGLGGSPRDRSGAAVAERLNYLPPT</sequence>